<evidence type="ECO:0000313" key="3">
    <source>
        <dbReference type="Proteomes" id="UP000009283"/>
    </source>
</evidence>
<proteinExistence type="predicted"/>
<evidence type="ECO:0000313" key="2">
    <source>
        <dbReference type="EMBL" id="AEO99715.1"/>
    </source>
</evidence>
<name>G2TQ67_HEYCO</name>
<evidence type="ECO:0008006" key="4">
    <source>
        <dbReference type="Google" id="ProtNLM"/>
    </source>
</evidence>
<dbReference type="Proteomes" id="UP000009283">
    <property type="component" value="Chromosome"/>
</dbReference>
<keyword evidence="1" id="KW-0472">Membrane</keyword>
<reference evidence="2 3" key="1">
    <citation type="journal article" date="2011" name="Stand. Genomic Sci.">
        <title>Complete Genome Sequence of a thermotolerant sporogenic lactic acid bacterium, Bacillus coagulans strain 36D1.</title>
        <authorList>
            <person name="Rhee M.S."/>
            <person name="Moritz B.E."/>
            <person name="Xie G."/>
            <person name="Glavina Del Rio T."/>
            <person name="Dalin E."/>
            <person name="Tice H."/>
            <person name="Bruce D."/>
            <person name="Goodwin L."/>
            <person name="Chertkov O."/>
            <person name="Brettin T."/>
            <person name="Han C."/>
            <person name="Detter C."/>
            <person name="Pitluck S."/>
            <person name="Land M.L."/>
            <person name="Patel M."/>
            <person name="Ou M."/>
            <person name="Harbrucker R."/>
            <person name="Ingram L.O."/>
            <person name="Shanmugam K.T."/>
        </authorList>
    </citation>
    <scope>NUCLEOTIDE SEQUENCE [LARGE SCALE GENOMIC DNA]</scope>
    <source>
        <strain evidence="2 3">36D1</strain>
    </source>
</reference>
<organism evidence="2 3">
    <name type="scientific">Heyndrickxia coagulans 36D1</name>
    <dbReference type="NCBI Taxonomy" id="345219"/>
    <lineage>
        <taxon>Bacteria</taxon>
        <taxon>Bacillati</taxon>
        <taxon>Bacillota</taxon>
        <taxon>Bacilli</taxon>
        <taxon>Bacillales</taxon>
        <taxon>Bacillaceae</taxon>
        <taxon>Heyndrickxia</taxon>
    </lineage>
</organism>
<feature type="transmembrane region" description="Helical" evidence="1">
    <location>
        <begin position="30"/>
        <end position="50"/>
    </location>
</feature>
<dbReference type="EMBL" id="CP003056">
    <property type="protein sequence ID" value="AEO99715.1"/>
    <property type="molecule type" value="Genomic_DNA"/>
</dbReference>
<sequence length="52" mass="5978">MGFWVMLFCFVVGIVLLVNSFKYRKNKTARFGIELVVGFIFLAISVYMALPK</sequence>
<evidence type="ECO:0000256" key="1">
    <source>
        <dbReference type="SAM" id="Phobius"/>
    </source>
</evidence>
<accession>G2TQ67</accession>
<dbReference type="HOGENOM" id="CLU_209751_0_0_9"/>
<keyword evidence="1" id="KW-1133">Transmembrane helix</keyword>
<dbReference type="KEGG" id="bag:Bcoa_0492"/>
<gene>
    <name evidence="2" type="ORF">Bcoa_0492</name>
</gene>
<keyword evidence="1" id="KW-0812">Transmembrane</keyword>
<protein>
    <recommendedName>
        <fullName evidence="4">Exosortase</fullName>
    </recommendedName>
</protein>
<dbReference type="AlphaFoldDB" id="G2TQ67"/>